<dbReference type="InterPro" id="IPR001296">
    <property type="entry name" value="Glyco_trans_1"/>
</dbReference>
<dbReference type="SUPFAM" id="SSF53756">
    <property type="entry name" value="UDP-Glycosyltransferase/glycogen phosphorylase"/>
    <property type="match status" value="1"/>
</dbReference>
<evidence type="ECO:0000313" key="4">
    <source>
        <dbReference type="Proteomes" id="UP000605990"/>
    </source>
</evidence>
<comment type="caution">
    <text evidence="3">The sequence shown here is derived from an EMBL/GenBank/DDBJ whole genome shotgun (WGS) entry which is preliminary data.</text>
</comment>
<feature type="domain" description="Glycosyltransferase subfamily 4-like N-terminal" evidence="2">
    <location>
        <begin position="20"/>
        <end position="175"/>
    </location>
</feature>
<dbReference type="PANTHER" id="PTHR12526:SF630">
    <property type="entry name" value="GLYCOSYLTRANSFERASE"/>
    <property type="match status" value="1"/>
</dbReference>
<evidence type="ECO:0000259" key="2">
    <source>
        <dbReference type="Pfam" id="PF13439"/>
    </source>
</evidence>
<protein>
    <submittedName>
        <fullName evidence="3">Glycosyltransferase</fullName>
    </submittedName>
</protein>
<keyword evidence="4" id="KW-1185">Reference proteome</keyword>
<organism evidence="3 4">
    <name type="scientific">Flavobacterium bernardetii</name>
    <dbReference type="NCBI Taxonomy" id="2813823"/>
    <lineage>
        <taxon>Bacteria</taxon>
        <taxon>Pseudomonadati</taxon>
        <taxon>Bacteroidota</taxon>
        <taxon>Flavobacteriia</taxon>
        <taxon>Flavobacteriales</taxon>
        <taxon>Flavobacteriaceae</taxon>
        <taxon>Flavobacterium</taxon>
    </lineage>
</organism>
<dbReference type="PANTHER" id="PTHR12526">
    <property type="entry name" value="GLYCOSYLTRANSFERASE"/>
    <property type="match status" value="1"/>
</dbReference>
<dbReference type="InterPro" id="IPR028098">
    <property type="entry name" value="Glyco_trans_4-like_N"/>
</dbReference>
<evidence type="ECO:0000259" key="1">
    <source>
        <dbReference type="Pfam" id="PF00534"/>
    </source>
</evidence>
<dbReference type="EMBL" id="JACRUN010000011">
    <property type="protein sequence ID" value="MBC5836153.1"/>
    <property type="molecule type" value="Genomic_DNA"/>
</dbReference>
<sequence>MDKKPSRLKICLITVTLSDGGAERVAALLSKYFDNQEFEVYHVVFSGKVEYDFSGKIFHLEHLKDKRNSWWSRSKRFFALKKFFANNDFDYVIDFRTKPLLLQELIIHNFVYPKFIQTIHSFKLQSYLPKNKFLAKLLYKNCQQFITVSKGINDKVSSKYKFIPSQTLYNPIDFESISEKTTEAIPDDFQYILSVGSMNKNVKQFDKLIACYAKSVLPSKNIKLIILGDGKLKNKWIKLVESLNLQEMVVFKGNVKNPFRYYKNALFTVSTSKYEGMPMVLLESLACGTPIISWDYASGPNEIIANEKNGLLVENQNSEKLIEAINLFVSDNNLYLQCKENALTSVKQFSLETIGAEWVSLFEKQRT</sequence>
<dbReference type="RefSeq" id="WP_166131369.1">
    <property type="nucleotide sequence ID" value="NZ_JAANOQ010000010.1"/>
</dbReference>
<name>A0ABR7J2H8_9FLAO</name>
<dbReference type="Pfam" id="PF00534">
    <property type="entry name" value="Glycos_transf_1"/>
    <property type="match status" value="1"/>
</dbReference>
<dbReference type="Pfam" id="PF13439">
    <property type="entry name" value="Glyco_transf_4"/>
    <property type="match status" value="1"/>
</dbReference>
<feature type="domain" description="Glycosyl transferase family 1" evidence="1">
    <location>
        <begin position="182"/>
        <end position="342"/>
    </location>
</feature>
<dbReference type="CDD" id="cd03811">
    <property type="entry name" value="GT4_GT28_WabH-like"/>
    <property type="match status" value="1"/>
</dbReference>
<gene>
    <name evidence="3" type="ORF">H8R27_14775</name>
</gene>
<dbReference type="Proteomes" id="UP000605990">
    <property type="component" value="Unassembled WGS sequence"/>
</dbReference>
<dbReference type="Gene3D" id="3.40.50.2000">
    <property type="entry name" value="Glycogen Phosphorylase B"/>
    <property type="match status" value="2"/>
</dbReference>
<evidence type="ECO:0000313" key="3">
    <source>
        <dbReference type="EMBL" id="MBC5836153.1"/>
    </source>
</evidence>
<proteinExistence type="predicted"/>
<reference evidence="3 4" key="1">
    <citation type="submission" date="2020-08" db="EMBL/GenBank/DDBJ databases">
        <title>Description of novel Flavobacterium F-408 isolate.</title>
        <authorList>
            <person name="Saticioglu I.B."/>
            <person name="Duman M."/>
            <person name="Altun S."/>
        </authorList>
    </citation>
    <scope>NUCLEOTIDE SEQUENCE [LARGE SCALE GENOMIC DNA]</scope>
    <source>
        <strain evidence="3 4">F-408</strain>
    </source>
</reference>
<accession>A0ABR7J2H8</accession>